<dbReference type="PANTHER" id="PTHR18952">
    <property type="entry name" value="CARBONIC ANHYDRASE"/>
    <property type="match status" value="1"/>
</dbReference>
<dbReference type="EMBL" id="JAPDRL010000106">
    <property type="protein sequence ID" value="KAJ9657178.1"/>
    <property type="molecule type" value="Genomic_DNA"/>
</dbReference>
<keyword evidence="1" id="KW-0732">Signal</keyword>
<accession>A0ABQ9NGK1</accession>
<keyword evidence="4" id="KW-1185">Reference proteome</keyword>
<dbReference type="Proteomes" id="UP001172684">
    <property type="component" value="Unassembled WGS sequence"/>
</dbReference>
<evidence type="ECO:0000259" key="2">
    <source>
        <dbReference type="PROSITE" id="PS51144"/>
    </source>
</evidence>
<name>A0ABQ9NGK1_9PEZI</name>
<dbReference type="SMART" id="SM01057">
    <property type="entry name" value="Carb_anhydrase"/>
    <property type="match status" value="1"/>
</dbReference>
<comment type="caution">
    <text evidence="3">The sequence shown here is derived from an EMBL/GenBank/DDBJ whole genome shotgun (WGS) entry which is preliminary data.</text>
</comment>
<feature type="chain" id="PRO_5045160994" description="Alpha-carbonic anhydrase domain-containing protein" evidence="1">
    <location>
        <begin position="18"/>
        <end position="280"/>
    </location>
</feature>
<evidence type="ECO:0000313" key="4">
    <source>
        <dbReference type="Proteomes" id="UP001172684"/>
    </source>
</evidence>
<proteinExistence type="predicted"/>
<dbReference type="InterPro" id="IPR001148">
    <property type="entry name" value="CA_dom"/>
</dbReference>
<protein>
    <recommendedName>
        <fullName evidence="2">Alpha-carbonic anhydrase domain-containing protein</fullName>
    </recommendedName>
</protein>
<dbReference type="Pfam" id="PF00194">
    <property type="entry name" value="Carb_anhydrase"/>
    <property type="match status" value="1"/>
</dbReference>
<dbReference type="InterPro" id="IPR041891">
    <property type="entry name" value="Alpha_CA_prokaryot-like"/>
</dbReference>
<dbReference type="Gene3D" id="3.10.200.10">
    <property type="entry name" value="Alpha carbonic anhydrase"/>
    <property type="match status" value="1"/>
</dbReference>
<dbReference type="SUPFAM" id="SSF51069">
    <property type="entry name" value="Carbonic anhydrase"/>
    <property type="match status" value="1"/>
</dbReference>
<reference evidence="3" key="1">
    <citation type="submission" date="2022-10" db="EMBL/GenBank/DDBJ databases">
        <title>Culturing micro-colonial fungi from biological soil crusts in the Mojave desert and describing Neophaeococcomyces mojavensis, and introducing the new genera and species Taxawa tesnikishii.</title>
        <authorList>
            <person name="Kurbessoian T."/>
            <person name="Stajich J.E."/>
        </authorList>
    </citation>
    <scope>NUCLEOTIDE SEQUENCE</scope>
    <source>
        <strain evidence="3">TK_1</strain>
    </source>
</reference>
<dbReference type="InterPro" id="IPR023561">
    <property type="entry name" value="Carbonic_anhydrase_a-class"/>
</dbReference>
<evidence type="ECO:0000256" key="1">
    <source>
        <dbReference type="SAM" id="SignalP"/>
    </source>
</evidence>
<dbReference type="PANTHER" id="PTHR18952:SF274">
    <property type="entry name" value="ALPHA-CARBONIC ANHYDRASE DOMAIN-CONTAINING PROTEIN"/>
    <property type="match status" value="1"/>
</dbReference>
<organism evidence="3 4">
    <name type="scientific">Coniosporium apollinis</name>
    <dbReference type="NCBI Taxonomy" id="61459"/>
    <lineage>
        <taxon>Eukaryota</taxon>
        <taxon>Fungi</taxon>
        <taxon>Dikarya</taxon>
        <taxon>Ascomycota</taxon>
        <taxon>Pezizomycotina</taxon>
        <taxon>Dothideomycetes</taxon>
        <taxon>Dothideomycetes incertae sedis</taxon>
        <taxon>Coniosporium</taxon>
    </lineage>
</organism>
<dbReference type="PROSITE" id="PS51144">
    <property type="entry name" value="ALPHA_CA_2"/>
    <property type="match status" value="1"/>
</dbReference>
<dbReference type="CDD" id="cd03124">
    <property type="entry name" value="alpha_CA_prokaryotic_like"/>
    <property type="match status" value="1"/>
</dbReference>
<dbReference type="InterPro" id="IPR036398">
    <property type="entry name" value="CA_dom_sf"/>
</dbReference>
<sequence>MLPSLLALAAAVPAVLGCARHDNYRPLPHFGKRQITTNPGRTVTDWAYEASYNWGRINETYRECQIGTQQSPIALSLNQGLSQRHLPSFDGYTNSSGSQNVTGNFYNWGYGPAFTLHHEDGVWDTLPSMTFDNETVYLRGWHIHSPADHTVGGDRSKAELHYVHVDEEGHERAVLAIRLDPSVSSSPFFAQLPPMIGFNETEVQMGVVLNPALALEGVDNFQEFWTYKGSLTSPPCHEGIRFFVARNILFTNVEEMQALLGASTYSARAEQEVWRHEINV</sequence>
<evidence type="ECO:0000313" key="3">
    <source>
        <dbReference type="EMBL" id="KAJ9657178.1"/>
    </source>
</evidence>
<feature type="signal peptide" evidence="1">
    <location>
        <begin position="1"/>
        <end position="17"/>
    </location>
</feature>
<feature type="domain" description="Alpha-carbonic anhydrase" evidence="2">
    <location>
        <begin position="44"/>
        <end position="280"/>
    </location>
</feature>
<gene>
    <name evidence="3" type="ORF">H2201_008259</name>
</gene>